<dbReference type="CDD" id="cd02247">
    <property type="entry name" value="cupin_pirin_C"/>
    <property type="match status" value="1"/>
</dbReference>
<feature type="domain" description="Pirin C-terminal" evidence="5">
    <location>
        <begin position="177"/>
        <end position="298"/>
    </location>
</feature>
<sequence>MSLRPILETRAAQPTMEGAGVHLHRAFGFQDPSELDPFLLFDDFRNDHPELYKQGFPWHPHRGIETITYVLEGSVEHGDSLGNTGSLGAGDVQWMTAGSGILHQEMPSGNTKGQMHGFQLWGNLPGSQKMCAPRYQDVQGKDIPEVIDDDGTRVKVIVGEFWGKRGPIDGIAADPQYLDVYIPAGVKKTFKIDTYRRAFAYVFDGQAAFADASRPTGVLLEKEVAGQEVNIRDMSGDRTLVRFGTGDEVTVQAGPDGVRFLLISGAPIEEPVAWHGPIVMNTQAELQKAFAELRNGTFIRPAH</sequence>
<dbReference type="RefSeq" id="WP_106162215.1">
    <property type="nucleotide sequence ID" value="NZ_PVUF01000001.1"/>
</dbReference>
<dbReference type="PIRSF" id="PIRSF006232">
    <property type="entry name" value="Pirin"/>
    <property type="match status" value="1"/>
</dbReference>
<evidence type="ECO:0000259" key="4">
    <source>
        <dbReference type="Pfam" id="PF02678"/>
    </source>
</evidence>
<dbReference type="InterPro" id="IPR012093">
    <property type="entry name" value="Pirin"/>
</dbReference>
<comment type="caution">
    <text evidence="6">The sequence shown here is derived from an EMBL/GenBank/DDBJ whole genome shotgun (WGS) entry which is preliminary data.</text>
</comment>
<evidence type="ECO:0000256" key="1">
    <source>
        <dbReference type="ARBA" id="ARBA00008416"/>
    </source>
</evidence>
<dbReference type="Gene3D" id="2.60.120.10">
    <property type="entry name" value="Jelly Rolls"/>
    <property type="match status" value="2"/>
</dbReference>
<dbReference type="CDD" id="cd02909">
    <property type="entry name" value="cupin_pirin_N"/>
    <property type="match status" value="1"/>
</dbReference>
<feature type="binding site" evidence="2">
    <location>
        <position position="61"/>
    </location>
    <ligand>
        <name>Fe cation</name>
        <dbReference type="ChEBI" id="CHEBI:24875"/>
    </ligand>
</feature>
<keyword evidence="2" id="KW-0479">Metal-binding</keyword>
<dbReference type="SUPFAM" id="SSF51182">
    <property type="entry name" value="RmlC-like cupins"/>
    <property type="match status" value="1"/>
</dbReference>
<protein>
    <recommendedName>
        <fullName evidence="8">Quercetin 2,3-dioxygenase</fullName>
    </recommendedName>
</protein>
<keyword evidence="2" id="KW-0408">Iron</keyword>
<dbReference type="GO" id="GO:0046872">
    <property type="term" value="F:metal ion binding"/>
    <property type="evidence" value="ECO:0007669"/>
    <property type="project" value="UniProtKB-KW"/>
</dbReference>
<feature type="domain" description="Pirin N-terminal" evidence="4">
    <location>
        <begin position="22"/>
        <end position="121"/>
    </location>
</feature>
<dbReference type="Proteomes" id="UP000237718">
    <property type="component" value="Unassembled WGS sequence"/>
</dbReference>
<dbReference type="PANTHER" id="PTHR13903:SF8">
    <property type="entry name" value="PIRIN"/>
    <property type="match status" value="1"/>
</dbReference>
<comment type="similarity">
    <text evidence="1 3">Belongs to the pirin family.</text>
</comment>
<dbReference type="Pfam" id="PF02678">
    <property type="entry name" value="Pirin"/>
    <property type="match status" value="1"/>
</dbReference>
<dbReference type="InterPro" id="IPR011051">
    <property type="entry name" value="RmlC_Cupin_sf"/>
</dbReference>
<evidence type="ECO:0008006" key="8">
    <source>
        <dbReference type="Google" id="ProtNLM"/>
    </source>
</evidence>
<dbReference type="InterPro" id="IPR008778">
    <property type="entry name" value="Pirin_C_dom"/>
</dbReference>
<name>A0A2T1APK3_TRISK</name>
<organism evidence="6 7">
    <name type="scientific">Tritonibacter scottomollicae</name>
    <name type="common">Epibacterium scottomollicae</name>
    <dbReference type="NCBI Taxonomy" id="483013"/>
    <lineage>
        <taxon>Bacteria</taxon>
        <taxon>Pseudomonadati</taxon>
        <taxon>Pseudomonadota</taxon>
        <taxon>Alphaproteobacteria</taxon>
        <taxon>Rhodobacterales</taxon>
        <taxon>Paracoccaceae</taxon>
        <taxon>Tritonibacter</taxon>
    </lineage>
</organism>
<proteinExistence type="inferred from homology"/>
<evidence type="ECO:0000313" key="6">
    <source>
        <dbReference type="EMBL" id="PRZ50492.1"/>
    </source>
</evidence>
<accession>A0A2T1APK3</accession>
<dbReference type="Pfam" id="PF05726">
    <property type="entry name" value="Pirin_C"/>
    <property type="match status" value="1"/>
</dbReference>
<feature type="binding site" evidence="2">
    <location>
        <position position="105"/>
    </location>
    <ligand>
        <name>Fe cation</name>
        <dbReference type="ChEBI" id="CHEBI:24875"/>
    </ligand>
</feature>
<dbReference type="PANTHER" id="PTHR13903">
    <property type="entry name" value="PIRIN-RELATED"/>
    <property type="match status" value="1"/>
</dbReference>
<gene>
    <name evidence="6" type="ORF">CLV89_101717</name>
</gene>
<evidence type="ECO:0000313" key="7">
    <source>
        <dbReference type="Proteomes" id="UP000237718"/>
    </source>
</evidence>
<reference evidence="6 7" key="1">
    <citation type="submission" date="2018-03" db="EMBL/GenBank/DDBJ databases">
        <title>Genomic Encyclopedia of Archaeal and Bacterial Type Strains, Phase II (KMG-II): from individual species to whole genera.</title>
        <authorList>
            <person name="Goeker M."/>
        </authorList>
    </citation>
    <scope>NUCLEOTIDE SEQUENCE [LARGE SCALE GENOMIC DNA]</scope>
    <source>
        <strain evidence="6 7">DSM 25328</strain>
    </source>
</reference>
<feature type="binding site" evidence="2">
    <location>
        <position position="103"/>
    </location>
    <ligand>
        <name>Fe cation</name>
        <dbReference type="ChEBI" id="CHEBI:24875"/>
    </ligand>
</feature>
<evidence type="ECO:0000256" key="2">
    <source>
        <dbReference type="PIRSR" id="PIRSR006232-1"/>
    </source>
</evidence>
<dbReference type="AlphaFoldDB" id="A0A2T1APK3"/>
<dbReference type="EMBL" id="PVUF01000001">
    <property type="protein sequence ID" value="PRZ50492.1"/>
    <property type="molecule type" value="Genomic_DNA"/>
</dbReference>
<dbReference type="OrthoDB" id="9780903at2"/>
<evidence type="ECO:0000259" key="5">
    <source>
        <dbReference type="Pfam" id="PF05726"/>
    </source>
</evidence>
<evidence type="ECO:0000256" key="3">
    <source>
        <dbReference type="RuleBase" id="RU003457"/>
    </source>
</evidence>
<feature type="binding site" evidence="2">
    <location>
        <position position="59"/>
    </location>
    <ligand>
        <name>Fe cation</name>
        <dbReference type="ChEBI" id="CHEBI:24875"/>
    </ligand>
</feature>
<dbReference type="InterPro" id="IPR014710">
    <property type="entry name" value="RmlC-like_jellyroll"/>
</dbReference>
<dbReference type="InterPro" id="IPR003829">
    <property type="entry name" value="Pirin_N_dom"/>
</dbReference>
<comment type="cofactor">
    <cofactor evidence="2">
        <name>Fe cation</name>
        <dbReference type="ChEBI" id="CHEBI:24875"/>
    </cofactor>
    <text evidence="2">Binds 1 Fe cation per subunit.</text>
</comment>